<accession>A0ABW3JFT4</accession>
<dbReference type="RefSeq" id="WP_379091239.1">
    <property type="nucleotide sequence ID" value="NZ_JBHTJO010000002.1"/>
</dbReference>
<feature type="signal peptide" evidence="3">
    <location>
        <begin position="1"/>
        <end position="28"/>
    </location>
</feature>
<dbReference type="EMBL" id="JBHTJO010000002">
    <property type="protein sequence ID" value="MFD0988292.1"/>
    <property type="molecule type" value="Genomic_DNA"/>
</dbReference>
<dbReference type="InterPro" id="IPR006143">
    <property type="entry name" value="RND_pump_MFP"/>
</dbReference>
<feature type="chain" id="PRO_5045221715" evidence="3">
    <location>
        <begin position="29"/>
        <end position="381"/>
    </location>
</feature>
<evidence type="ECO:0000313" key="6">
    <source>
        <dbReference type="EMBL" id="MFD0988292.1"/>
    </source>
</evidence>
<evidence type="ECO:0000256" key="2">
    <source>
        <dbReference type="SAM" id="Coils"/>
    </source>
</evidence>
<comment type="similarity">
    <text evidence="1">Belongs to the membrane fusion protein (MFP) (TC 8.A.1) family.</text>
</comment>
<dbReference type="PANTHER" id="PTHR30469:SF15">
    <property type="entry name" value="HLYD FAMILY OF SECRETION PROTEINS"/>
    <property type="match status" value="1"/>
</dbReference>
<feature type="domain" description="CzcB-like barrel-sandwich hybrid" evidence="4">
    <location>
        <begin position="88"/>
        <end position="216"/>
    </location>
</feature>
<evidence type="ECO:0000259" key="4">
    <source>
        <dbReference type="Pfam" id="PF25973"/>
    </source>
</evidence>
<protein>
    <submittedName>
        <fullName evidence="6">Efflux RND transporter periplasmic adaptor subunit</fullName>
    </submittedName>
</protein>
<evidence type="ECO:0000259" key="5">
    <source>
        <dbReference type="Pfam" id="PF25989"/>
    </source>
</evidence>
<feature type="domain" description="YknX-like C-terminal permuted SH3-like" evidence="5">
    <location>
        <begin position="299"/>
        <end position="367"/>
    </location>
</feature>
<dbReference type="NCBIfam" id="TIGR01730">
    <property type="entry name" value="RND_mfp"/>
    <property type="match status" value="1"/>
</dbReference>
<keyword evidence="3" id="KW-0732">Signal</keyword>
<comment type="caution">
    <text evidence="6">The sequence shown here is derived from an EMBL/GenBank/DDBJ whole genome shotgun (WGS) entry which is preliminary data.</text>
</comment>
<dbReference type="PANTHER" id="PTHR30469">
    <property type="entry name" value="MULTIDRUG RESISTANCE PROTEIN MDTA"/>
    <property type="match status" value="1"/>
</dbReference>
<feature type="coiled-coil region" evidence="2">
    <location>
        <begin position="109"/>
        <end position="189"/>
    </location>
</feature>
<dbReference type="Gene3D" id="2.40.420.20">
    <property type="match status" value="1"/>
</dbReference>
<sequence>MTRAYSIVLALFVILFGVLFAATSHAWAQDTAQAQEADASVAPEGAVAGLSVLVTPVARRSVDHRVTATGTVSAWREMPIGAETSGLAVVAVDVDEGDRVRKGQRLAKLNDALLKAQIAQQEAAIAEAEAALANARSDLDRANRVSKGVLTEQATEERATLVKTRAAKLDAANAQLDHLQAQLAQTEIVSPTDAIVAERTITLGQVVQGGAELFRLIRDGRLEVAARIAEADLAKVQPGQTVTVIGPSGGRYKAEVRLVAERVDEDTRLGTAYVALPPGTPLKMGMFARVEIETGAEVAIAVPQKALVWREGKAGAFVVAEDGRVAFTPVTIAKQSGDAVEIAEGLKLGQRIVVNGAGLLNDGDRVRAKLAAAEEPEVAAP</sequence>
<dbReference type="Pfam" id="PF25989">
    <property type="entry name" value="YknX_C"/>
    <property type="match status" value="1"/>
</dbReference>
<name>A0ABW3JFT4_9HYPH</name>
<dbReference type="InterPro" id="IPR058637">
    <property type="entry name" value="YknX-like_C"/>
</dbReference>
<keyword evidence="7" id="KW-1185">Reference proteome</keyword>
<dbReference type="Gene3D" id="1.10.287.470">
    <property type="entry name" value="Helix hairpin bin"/>
    <property type="match status" value="1"/>
</dbReference>
<dbReference type="Gene3D" id="2.40.50.100">
    <property type="match status" value="1"/>
</dbReference>
<gene>
    <name evidence="6" type="ORF">ACFQ2F_14420</name>
</gene>
<organism evidence="6 7">
    <name type="scientific">Methyloligella solikamskensis</name>
    <dbReference type="NCBI Taxonomy" id="1177756"/>
    <lineage>
        <taxon>Bacteria</taxon>
        <taxon>Pseudomonadati</taxon>
        <taxon>Pseudomonadota</taxon>
        <taxon>Alphaproteobacteria</taxon>
        <taxon>Hyphomicrobiales</taxon>
        <taxon>Hyphomicrobiaceae</taxon>
        <taxon>Methyloligella</taxon>
    </lineage>
</organism>
<proteinExistence type="inferred from homology"/>
<dbReference type="Pfam" id="PF25973">
    <property type="entry name" value="BSH_CzcB"/>
    <property type="match status" value="1"/>
</dbReference>
<evidence type="ECO:0000313" key="7">
    <source>
        <dbReference type="Proteomes" id="UP001597102"/>
    </source>
</evidence>
<dbReference type="InterPro" id="IPR058647">
    <property type="entry name" value="BSH_CzcB-like"/>
</dbReference>
<dbReference type="SUPFAM" id="SSF111369">
    <property type="entry name" value="HlyD-like secretion proteins"/>
    <property type="match status" value="1"/>
</dbReference>
<evidence type="ECO:0000256" key="3">
    <source>
        <dbReference type="SAM" id="SignalP"/>
    </source>
</evidence>
<keyword evidence="2" id="KW-0175">Coiled coil</keyword>
<reference evidence="7" key="1">
    <citation type="journal article" date="2019" name="Int. J. Syst. Evol. Microbiol.">
        <title>The Global Catalogue of Microorganisms (GCM) 10K type strain sequencing project: providing services to taxonomists for standard genome sequencing and annotation.</title>
        <authorList>
            <consortium name="The Broad Institute Genomics Platform"/>
            <consortium name="The Broad Institute Genome Sequencing Center for Infectious Disease"/>
            <person name="Wu L."/>
            <person name="Ma J."/>
        </authorList>
    </citation>
    <scope>NUCLEOTIDE SEQUENCE [LARGE SCALE GENOMIC DNA]</scope>
    <source>
        <strain evidence="7">CCUG 61697</strain>
    </source>
</reference>
<evidence type="ECO:0000256" key="1">
    <source>
        <dbReference type="ARBA" id="ARBA00009477"/>
    </source>
</evidence>
<dbReference type="Proteomes" id="UP001597102">
    <property type="component" value="Unassembled WGS sequence"/>
</dbReference>
<dbReference type="Gene3D" id="2.40.30.170">
    <property type="match status" value="1"/>
</dbReference>